<evidence type="ECO:0000256" key="2">
    <source>
        <dbReference type="ARBA" id="ARBA00023015"/>
    </source>
</evidence>
<reference evidence="9" key="1">
    <citation type="submission" date="2023-10" db="EMBL/GenBank/DDBJ databases">
        <title>Chromosome-level genome of the transformable northern wattle, Acacia crassicarpa.</title>
        <authorList>
            <person name="Massaro I."/>
            <person name="Sinha N.R."/>
            <person name="Poethig S."/>
            <person name="Leichty A.R."/>
        </authorList>
    </citation>
    <scope>NUCLEOTIDE SEQUENCE</scope>
    <source>
        <strain evidence="9">Acra3RX</strain>
        <tissue evidence="9">Leaf</tissue>
    </source>
</reference>
<dbReference type="Pfam" id="PF00319">
    <property type="entry name" value="SRF-TF"/>
    <property type="match status" value="1"/>
</dbReference>
<dbReference type="CDD" id="cd00265">
    <property type="entry name" value="MADS_MEF2_like"/>
    <property type="match status" value="1"/>
</dbReference>
<dbReference type="GO" id="GO:0005634">
    <property type="term" value="C:nucleus"/>
    <property type="evidence" value="ECO:0007669"/>
    <property type="project" value="UniProtKB-SubCell"/>
</dbReference>
<dbReference type="PANTHER" id="PTHR48019">
    <property type="entry name" value="SERUM RESPONSE FACTOR HOMOLOG"/>
    <property type="match status" value="1"/>
</dbReference>
<dbReference type="PROSITE" id="PS51297">
    <property type="entry name" value="K_BOX"/>
    <property type="match status" value="1"/>
</dbReference>
<keyword evidence="4" id="KW-0804">Transcription</keyword>
<name>A0AAE1IM64_9FABA</name>
<dbReference type="GO" id="GO:0045944">
    <property type="term" value="P:positive regulation of transcription by RNA polymerase II"/>
    <property type="evidence" value="ECO:0007669"/>
    <property type="project" value="InterPro"/>
</dbReference>
<dbReference type="InterPro" id="IPR033896">
    <property type="entry name" value="MEF2-like_N"/>
</dbReference>
<keyword evidence="3" id="KW-0238">DNA-binding</keyword>
<evidence type="ECO:0000256" key="5">
    <source>
        <dbReference type="ARBA" id="ARBA00023242"/>
    </source>
</evidence>
<dbReference type="Pfam" id="PF01486">
    <property type="entry name" value="K-box"/>
    <property type="match status" value="1"/>
</dbReference>
<dbReference type="InterPro" id="IPR002100">
    <property type="entry name" value="TF_MADSbox"/>
</dbReference>
<dbReference type="SUPFAM" id="SSF55455">
    <property type="entry name" value="SRF-like"/>
    <property type="match status" value="1"/>
</dbReference>
<dbReference type="InterPro" id="IPR050142">
    <property type="entry name" value="MADS-box/MEF2_TF"/>
</dbReference>
<dbReference type="InterPro" id="IPR036879">
    <property type="entry name" value="TF_MADSbox_sf"/>
</dbReference>
<evidence type="ECO:0000256" key="4">
    <source>
        <dbReference type="ARBA" id="ARBA00023163"/>
    </source>
</evidence>
<organism evidence="9 10">
    <name type="scientific">Acacia crassicarpa</name>
    <name type="common">northern wattle</name>
    <dbReference type="NCBI Taxonomy" id="499986"/>
    <lineage>
        <taxon>Eukaryota</taxon>
        <taxon>Viridiplantae</taxon>
        <taxon>Streptophyta</taxon>
        <taxon>Embryophyta</taxon>
        <taxon>Tracheophyta</taxon>
        <taxon>Spermatophyta</taxon>
        <taxon>Magnoliopsida</taxon>
        <taxon>eudicotyledons</taxon>
        <taxon>Gunneridae</taxon>
        <taxon>Pentapetalae</taxon>
        <taxon>rosids</taxon>
        <taxon>fabids</taxon>
        <taxon>Fabales</taxon>
        <taxon>Fabaceae</taxon>
        <taxon>Caesalpinioideae</taxon>
        <taxon>mimosoid clade</taxon>
        <taxon>Acacieae</taxon>
        <taxon>Acacia</taxon>
    </lineage>
</organism>
<dbReference type="PRINTS" id="PR00404">
    <property type="entry name" value="MADSDOMAIN"/>
</dbReference>
<dbReference type="GO" id="GO:0003700">
    <property type="term" value="F:DNA-binding transcription factor activity"/>
    <property type="evidence" value="ECO:0007669"/>
    <property type="project" value="InterPro"/>
</dbReference>
<dbReference type="SMART" id="SM00432">
    <property type="entry name" value="MADS"/>
    <property type="match status" value="1"/>
</dbReference>
<accession>A0AAE1IM64</accession>
<sequence>MTRRKIAIKKIENLAARQVAFSKRRKGLFKKAKELSTLCDAEIALFVFSASGKLFDYASTSTMRVIERRNLCSDVNLANTYQSSLEVQVEGEHFKLNKELKEKAHELRQLYGEELQGLTLRDLRKLEVLLDTSLNRISKAKAEALEQEISIIKKEEARLMEENQRINQEVKFLEDNQRLEQVERLEQDQDQSLLATSFTTRFLLR</sequence>
<keyword evidence="2" id="KW-0805">Transcription regulation</keyword>
<dbReference type="EMBL" id="JAWXYG010000020">
    <property type="protein sequence ID" value="KAK4252753.1"/>
    <property type="molecule type" value="Genomic_DNA"/>
</dbReference>
<feature type="domain" description="MADS-box" evidence="7">
    <location>
        <begin position="1"/>
        <end position="61"/>
    </location>
</feature>
<dbReference type="PROSITE" id="PS50066">
    <property type="entry name" value="MADS_BOX_2"/>
    <property type="match status" value="1"/>
</dbReference>
<dbReference type="GO" id="GO:0000977">
    <property type="term" value="F:RNA polymerase II transcription regulatory region sequence-specific DNA binding"/>
    <property type="evidence" value="ECO:0007669"/>
    <property type="project" value="InterPro"/>
</dbReference>
<dbReference type="AlphaFoldDB" id="A0AAE1IM64"/>
<evidence type="ECO:0000259" key="7">
    <source>
        <dbReference type="PROSITE" id="PS50066"/>
    </source>
</evidence>
<dbReference type="InterPro" id="IPR002487">
    <property type="entry name" value="TF_Kbox"/>
</dbReference>
<gene>
    <name evidence="9" type="ORF">QN277_014303</name>
</gene>
<protein>
    <submittedName>
        <fullName evidence="9">Uncharacterized protein</fullName>
    </submittedName>
</protein>
<evidence type="ECO:0000313" key="10">
    <source>
        <dbReference type="Proteomes" id="UP001293593"/>
    </source>
</evidence>
<evidence type="ECO:0000259" key="8">
    <source>
        <dbReference type="PROSITE" id="PS51297"/>
    </source>
</evidence>
<dbReference type="GO" id="GO:0046983">
    <property type="term" value="F:protein dimerization activity"/>
    <property type="evidence" value="ECO:0007669"/>
    <property type="project" value="InterPro"/>
</dbReference>
<evidence type="ECO:0000256" key="6">
    <source>
        <dbReference type="SAM" id="Coils"/>
    </source>
</evidence>
<evidence type="ECO:0000313" key="9">
    <source>
        <dbReference type="EMBL" id="KAK4252753.1"/>
    </source>
</evidence>
<keyword evidence="6" id="KW-0175">Coiled coil</keyword>
<comment type="subcellular location">
    <subcellularLocation>
        <location evidence="1">Nucleus</location>
    </subcellularLocation>
</comment>
<keyword evidence="5" id="KW-0539">Nucleus</keyword>
<dbReference type="Proteomes" id="UP001293593">
    <property type="component" value="Unassembled WGS sequence"/>
</dbReference>
<feature type="coiled-coil region" evidence="6">
    <location>
        <begin position="123"/>
        <end position="176"/>
    </location>
</feature>
<feature type="domain" description="K-box" evidence="8">
    <location>
        <begin position="86"/>
        <end position="179"/>
    </location>
</feature>
<dbReference type="Gene3D" id="3.40.1810.10">
    <property type="entry name" value="Transcription factor, MADS-box"/>
    <property type="match status" value="1"/>
</dbReference>
<comment type="caution">
    <text evidence="9">The sequence shown here is derived from an EMBL/GenBank/DDBJ whole genome shotgun (WGS) entry which is preliminary data.</text>
</comment>
<keyword evidence="10" id="KW-1185">Reference proteome</keyword>
<evidence type="ECO:0000256" key="3">
    <source>
        <dbReference type="ARBA" id="ARBA00023125"/>
    </source>
</evidence>
<proteinExistence type="predicted"/>
<evidence type="ECO:0000256" key="1">
    <source>
        <dbReference type="ARBA" id="ARBA00004123"/>
    </source>
</evidence>